<dbReference type="Proteomes" id="UP000007100">
    <property type="component" value="Plasmid pACMV2"/>
</dbReference>
<dbReference type="KEGG" id="amv:ACMV_P2_00150"/>
<evidence type="ECO:0000256" key="1">
    <source>
        <dbReference type="ARBA" id="ARBA00023015"/>
    </source>
</evidence>
<dbReference type="HOGENOM" id="CLU_097806_2_2_5"/>
<dbReference type="Gene3D" id="1.10.10.10">
    <property type="entry name" value="Winged helix-like DNA-binding domain superfamily/Winged helix DNA-binding domain"/>
    <property type="match status" value="1"/>
</dbReference>
<dbReference type="PROSITE" id="PS50987">
    <property type="entry name" value="HTH_ARSR_2"/>
    <property type="match status" value="1"/>
</dbReference>
<dbReference type="GO" id="GO:0003677">
    <property type="term" value="F:DNA binding"/>
    <property type="evidence" value="ECO:0007669"/>
    <property type="project" value="UniProtKB-KW"/>
</dbReference>
<keyword evidence="1" id="KW-0805">Transcription regulation</keyword>
<evidence type="ECO:0000313" key="5">
    <source>
        <dbReference type="EMBL" id="BAJ83095.1"/>
    </source>
</evidence>
<keyword evidence="5" id="KW-0614">Plasmid</keyword>
<dbReference type="CDD" id="cd00090">
    <property type="entry name" value="HTH_ARSR"/>
    <property type="match status" value="1"/>
</dbReference>
<dbReference type="InterPro" id="IPR036388">
    <property type="entry name" value="WH-like_DNA-bd_sf"/>
</dbReference>
<dbReference type="InterPro" id="IPR001845">
    <property type="entry name" value="HTH_ArsR_DNA-bd_dom"/>
</dbReference>
<accession>F0J7M8</accession>
<sequence length="130" mass="13785">MRMPRSPKKDPAWMVAALAALAHEHRLAAYRILVEAGPAGIAAGDIAEKIGLVPSSFTFHVQALRNAGLISQRRVSRHVIYAADFAAMNTLVGFLVENCCGQGLSICSPACDPALPSAKQEAMRSKAKSA</sequence>
<dbReference type="InterPro" id="IPR011991">
    <property type="entry name" value="ArsR-like_HTH"/>
</dbReference>
<dbReference type="AlphaFoldDB" id="F0J7M8"/>
<evidence type="ECO:0000259" key="4">
    <source>
        <dbReference type="PROSITE" id="PS50987"/>
    </source>
</evidence>
<evidence type="ECO:0000256" key="3">
    <source>
        <dbReference type="ARBA" id="ARBA00023163"/>
    </source>
</evidence>
<reference evidence="5 6" key="1">
    <citation type="submission" date="2010-12" db="EMBL/GenBank/DDBJ databases">
        <title>Whole genome sequence of Acidiphilium multivorum AIU301.</title>
        <authorList>
            <person name="Narita-Yamada S."/>
            <person name="Nakamura S."/>
            <person name="Ito N."/>
            <person name="Takarada H."/>
            <person name="Katano Y."/>
            <person name="Nakazawa H."/>
            <person name="Hosoyama A."/>
            <person name="Yamada R."/>
            <person name="Fujita N."/>
        </authorList>
    </citation>
    <scope>NUCLEOTIDE SEQUENCE [LARGE SCALE GENOMIC DNA]</scope>
    <source>
        <strain evidence="6">DSM 11245 / JCM 8867 / AIU301</strain>
        <plasmid evidence="5 6">pACMV2</plasmid>
    </source>
</reference>
<dbReference type="SMART" id="SM00418">
    <property type="entry name" value="HTH_ARSR"/>
    <property type="match status" value="1"/>
</dbReference>
<evidence type="ECO:0000256" key="2">
    <source>
        <dbReference type="ARBA" id="ARBA00023125"/>
    </source>
</evidence>
<dbReference type="PANTHER" id="PTHR43132">
    <property type="entry name" value="ARSENICAL RESISTANCE OPERON REPRESSOR ARSR-RELATED"/>
    <property type="match status" value="1"/>
</dbReference>
<dbReference type="SUPFAM" id="SSF46785">
    <property type="entry name" value="Winged helix' DNA-binding domain"/>
    <property type="match status" value="1"/>
</dbReference>
<name>F0J7M8_ACIMA</name>
<feature type="domain" description="HTH arsR-type" evidence="4">
    <location>
        <begin position="6"/>
        <end position="103"/>
    </location>
</feature>
<dbReference type="InterPro" id="IPR051011">
    <property type="entry name" value="Metal_resp_trans_reg"/>
</dbReference>
<dbReference type="GO" id="GO:0003700">
    <property type="term" value="F:DNA-binding transcription factor activity"/>
    <property type="evidence" value="ECO:0007669"/>
    <property type="project" value="InterPro"/>
</dbReference>
<proteinExistence type="predicted"/>
<gene>
    <name evidence="5" type="primary">arsR</name>
    <name evidence="5" type="ordered locus">ACMV_P2_00150</name>
</gene>
<dbReference type="EMBL" id="AP012037">
    <property type="protein sequence ID" value="BAJ83095.1"/>
    <property type="molecule type" value="Genomic_DNA"/>
</dbReference>
<dbReference type="Pfam" id="PF12840">
    <property type="entry name" value="HTH_20"/>
    <property type="match status" value="1"/>
</dbReference>
<geneLocation type="plasmid" evidence="5 6">
    <name>pACMV2</name>
</geneLocation>
<organism evidence="5 6">
    <name type="scientific">Acidiphilium multivorum (strain DSM 11245 / JCM 8867 / NBRC 100883 / AIU 301)</name>
    <dbReference type="NCBI Taxonomy" id="926570"/>
    <lineage>
        <taxon>Bacteria</taxon>
        <taxon>Pseudomonadati</taxon>
        <taxon>Pseudomonadota</taxon>
        <taxon>Alphaproteobacteria</taxon>
        <taxon>Acetobacterales</taxon>
        <taxon>Acidocellaceae</taxon>
        <taxon>Acidiphilium</taxon>
    </lineage>
</organism>
<keyword evidence="2" id="KW-0238">DNA-binding</keyword>
<evidence type="ECO:0000313" key="6">
    <source>
        <dbReference type="Proteomes" id="UP000007100"/>
    </source>
</evidence>
<dbReference type="InterPro" id="IPR036390">
    <property type="entry name" value="WH_DNA-bd_sf"/>
</dbReference>
<dbReference type="PANTHER" id="PTHR43132:SF2">
    <property type="entry name" value="ARSENICAL RESISTANCE OPERON REPRESSOR ARSR-RELATED"/>
    <property type="match status" value="1"/>
</dbReference>
<protein>
    <submittedName>
        <fullName evidence="5">Putative arsenical resistance operon repressor</fullName>
    </submittedName>
</protein>
<keyword evidence="3" id="KW-0804">Transcription</keyword>
<keyword evidence="6" id="KW-1185">Reference proteome</keyword>